<evidence type="ECO:0000256" key="1">
    <source>
        <dbReference type="SAM" id="MobiDB-lite"/>
    </source>
</evidence>
<evidence type="ECO:0000313" key="2">
    <source>
        <dbReference type="EMBL" id="ARS91223.1"/>
    </source>
</evidence>
<dbReference type="OrthoDB" id="271327at2157"/>
<organism evidence="2 3">
    <name type="scientific">Natrarchaeobaculum aegyptiacum</name>
    <dbReference type="NCBI Taxonomy" id="745377"/>
    <lineage>
        <taxon>Archaea</taxon>
        <taxon>Methanobacteriati</taxon>
        <taxon>Methanobacteriota</taxon>
        <taxon>Stenosarchaea group</taxon>
        <taxon>Halobacteria</taxon>
        <taxon>Halobacteriales</taxon>
        <taxon>Natrialbaceae</taxon>
        <taxon>Natrarchaeobaculum</taxon>
    </lineage>
</organism>
<protein>
    <recommendedName>
        <fullName evidence="4">Preprotein translocase subunit SecD</fullName>
    </recommendedName>
</protein>
<dbReference type="Proteomes" id="UP000250088">
    <property type="component" value="Chromosome"/>
</dbReference>
<feature type="compositionally biased region" description="Acidic residues" evidence="1">
    <location>
        <begin position="25"/>
        <end position="44"/>
    </location>
</feature>
<gene>
    <name evidence="2" type="ORF">B1756_16800</name>
</gene>
<accession>A0A2Z2HWI7</accession>
<keyword evidence="3" id="KW-1185">Reference proteome</keyword>
<dbReference type="KEGG" id="naj:B1756_16800"/>
<dbReference type="GeneID" id="32895768"/>
<reference evidence="3" key="1">
    <citation type="submission" date="2017-02" db="EMBL/GenBank/DDBJ databases">
        <title>Natronthermophilus aegyptiacus gen. nov.,sp. nov., an aerobic, extremely halophilic alkalithermophilic archaeon isolated from the athalassohaline Wadi An Natrun, Egypt.</title>
        <authorList>
            <person name="Zhao B."/>
        </authorList>
    </citation>
    <scope>NUCLEOTIDE SEQUENCE [LARGE SCALE GENOMIC DNA]</scope>
    <source>
        <strain evidence="3">JW/NM-HA 15</strain>
    </source>
</reference>
<dbReference type="AlphaFoldDB" id="A0A2Z2HWI7"/>
<dbReference type="RefSeq" id="WP_086889591.1">
    <property type="nucleotide sequence ID" value="NZ_CP019893.1"/>
</dbReference>
<evidence type="ECO:0000313" key="3">
    <source>
        <dbReference type="Proteomes" id="UP000250088"/>
    </source>
</evidence>
<dbReference type="EMBL" id="CP019893">
    <property type="protein sequence ID" value="ARS91223.1"/>
    <property type="molecule type" value="Genomic_DNA"/>
</dbReference>
<proteinExistence type="predicted"/>
<feature type="region of interest" description="Disordered" evidence="1">
    <location>
        <begin position="25"/>
        <end position="51"/>
    </location>
</feature>
<evidence type="ECO:0008006" key="4">
    <source>
        <dbReference type="Google" id="ProtNLM"/>
    </source>
</evidence>
<name>A0A2Z2HWI7_9EURY</name>
<sequence length="177" mass="18813">MVSRRSLLATGGLALTCTAGCLDFGDETADPADDDASDDTDGETALEARDPDAPLVTTIDPEAAVDDDVDAEEIVLATYGDVVDVGSMDHDDAVGHYVPVELTDDAAESFVDRLESFGGLERPMDVELTVHVDDEGIGSYLLGQDFAQSMADGEWDGSFTVVADDESQLEDVLEQFE</sequence>